<name>A0A7S8ICJ8_9CHLR</name>
<dbReference type="EMBL" id="CP062983">
    <property type="protein sequence ID" value="QPC80607.1"/>
    <property type="molecule type" value="Genomic_DNA"/>
</dbReference>
<dbReference type="Proteomes" id="UP000594468">
    <property type="component" value="Chromosome"/>
</dbReference>
<keyword evidence="3" id="KW-1185">Reference proteome</keyword>
<dbReference type="AlphaFoldDB" id="A0A7S8ICJ8"/>
<sequence>MSDNLQASLLVTGASGQLGRQVVELLLEKGAQNVIATTRTPEKLADLAERGVTVRQASFDDLDSLIQAFEGAERVLIISTDATDVPGRRLQQHQNAVQAADKAGVKHTLYTSLMEAFESPVTFAPDHFNTERALQESSMGYTILRNNTYMDVLVPAIQQAYQLGGLYNASGDGKTAYITRADCGRAAAAALIDSFDGQRTLDVTGPEAVTQADIAATASSITGKPLSYVPVEVDAAIQSMVDAGLPRPVAETFASFDVATAQGKFANVTSVYKEFTGEEPTSLAQFLTAHKDELV</sequence>
<protein>
    <submittedName>
        <fullName evidence="2">SDR family oxidoreductase</fullName>
    </submittedName>
</protein>
<dbReference type="PANTHER" id="PTHR47129:SF1">
    <property type="entry name" value="NMRA-LIKE DOMAIN-CONTAINING PROTEIN"/>
    <property type="match status" value="1"/>
</dbReference>
<dbReference type="InterPro" id="IPR036291">
    <property type="entry name" value="NAD(P)-bd_dom_sf"/>
</dbReference>
<dbReference type="Pfam" id="PF13460">
    <property type="entry name" value="NAD_binding_10"/>
    <property type="match status" value="1"/>
</dbReference>
<dbReference type="PANTHER" id="PTHR47129">
    <property type="entry name" value="QUINONE OXIDOREDUCTASE 2"/>
    <property type="match status" value="1"/>
</dbReference>
<proteinExistence type="predicted"/>
<dbReference type="InterPro" id="IPR052718">
    <property type="entry name" value="NmrA-type_oxidoreductase"/>
</dbReference>
<organism evidence="2 3">
    <name type="scientific">Phototrophicus methaneseepsis</name>
    <dbReference type="NCBI Taxonomy" id="2710758"/>
    <lineage>
        <taxon>Bacteria</taxon>
        <taxon>Bacillati</taxon>
        <taxon>Chloroflexota</taxon>
        <taxon>Candidatus Thermofontia</taxon>
        <taxon>Phototrophicales</taxon>
        <taxon>Phototrophicaceae</taxon>
        <taxon>Phototrophicus</taxon>
    </lineage>
</organism>
<dbReference type="Gene3D" id="3.90.25.10">
    <property type="entry name" value="UDP-galactose 4-epimerase, domain 1"/>
    <property type="match status" value="1"/>
</dbReference>
<accession>A0A7S8ICJ8</accession>
<dbReference type="Gene3D" id="3.40.50.720">
    <property type="entry name" value="NAD(P)-binding Rossmann-like Domain"/>
    <property type="match status" value="1"/>
</dbReference>
<dbReference type="CDD" id="cd05269">
    <property type="entry name" value="TMR_SDR_a"/>
    <property type="match status" value="1"/>
</dbReference>
<dbReference type="InterPro" id="IPR016040">
    <property type="entry name" value="NAD(P)-bd_dom"/>
</dbReference>
<dbReference type="SUPFAM" id="SSF51735">
    <property type="entry name" value="NAD(P)-binding Rossmann-fold domains"/>
    <property type="match status" value="1"/>
</dbReference>
<evidence type="ECO:0000259" key="1">
    <source>
        <dbReference type="Pfam" id="PF13460"/>
    </source>
</evidence>
<evidence type="ECO:0000313" key="2">
    <source>
        <dbReference type="EMBL" id="QPC80607.1"/>
    </source>
</evidence>
<dbReference type="RefSeq" id="WP_195168682.1">
    <property type="nucleotide sequence ID" value="NZ_CP062983.1"/>
</dbReference>
<reference evidence="2 3" key="1">
    <citation type="submission" date="2020-02" db="EMBL/GenBank/DDBJ databases">
        <authorList>
            <person name="Zheng R.K."/>
            <person name="Sun C.M."/>
        </authorList>
    </citation>
    <scope>NUCLEOTIDE SEQUENCE [LARGE SCALE GENOMIC DNA]</scope>
    <source>
        <strain evidence="3">rifampicinis</strain>
    </source>
</reference>
<dbReference type="KEGG" id="pmet:G4Y79_12880"/>
<gene>
    <name evidence="2" type="ORF">G4Y79_12880</name>
</gene>
<evidence type="ECO:0000313" key="3">
    <source>
        <dbReference type="Proteomes" id="UP000594468"/>
    </source>
</evidence>
<feature type="domain" description="NAD(P)-binding" evidence="1">
    <location>
        <begin position="13"/>
        <end position="192"/>
    </location>
</feature>